<reference evidence="1 2" key="1">
    <citation type="submission" date="2019-02" db="EMBL/GenBank/DDBJ databases">
        <title>Opniocepnalus argus genome.</title>
        <authorList>
            <person name="Zhou C."/>
            <person name="Xiao S."/>
        </authorList>
    </citation>
    <scope>NUCLEOTIDE SEQUENCE [LARGE SCALE GENOMIC DNA]</scope>
    <source>
        <strain evidence="1">OARG1902GOOAL</strain>
        <tissue evidence="1">Muscle</tissue>
    </source>
</reference>
<proteinExistence type="predicted"/>
<name>A0A6G1PGG5_CHAAH</name>
<protein>
    <submittedName>
        <fullName evidence="1">Uncharacterized protein</fullName>
    </submittedName>
</protein>
<organism evidence="1 2">
    <name type="scientific">Channa argus</name>
    <name type="common">Northern snakehead</name>
    <name type="synonym">Ophicephalus argus</name>
    <dbReference type="NCBI Taxonomy" id="215402"/>
    <lineage>
        <taxon>Eukaryota</taxon>
        <taxon>Metazoa</taxon>
        <taxon>Chordata</taxon>
        <taxon>Craniata</taxon>
        <taxon>Vertebrata</taxon>
        <taxon>Euteleostomi</taxon>
        <taxon>Actinopterygii</taxon>
        <taxon>Neopterygii</taxon>
        <taxon>Teleostei</taxon>
        <taxon>Neoteleostei</taxon>
        <taxon>Acanthomorphata</taxon>
        <taxon>Anabantaria</taxon>
        <taxon>Anabantiformes</taxon>
        <taxon>Channoidei</taxon>
        <taxon>Channidae</taxon>
        <taxon>Channa</taxon>
    </lineage>
</organism>
<gene>
    <name evidence="1" type="ORF">EXN66_Car004955</name>
</gene>
<dbReference type="Proteomes" id="UP000503349">
    <property type="component" value="Chromosome 4"/>
</dbReference>
<evidence type="ECO:0000313" key="2">
    <source>
        <dbReference type="Proteomes" id="UP000503349"/>
    </source>
</evidence>
<keyword evidence="2" id="KW-1185">Reference proteome</keyword>
<evidence type="ECO:0000313" key="1">
    <source>
        <dbReference type="EMBL" id="KAF3689283.1"/>
    </source>
</evidence>
<accession>A0A6G1PGG5</accession>
<dbReference type="EMBL" id="CM015715">
    <property type="protein sequence ID" value="KAF3689283.1"/>
    <property type="molecule type" value="Genomic_DNA"/>
</dbReference>
<sequence length="127" mass="15023">MVVFFNKLETSSLHHLYFDKVRFLLNLFYLFSYFHEITRRQMLFEKQEMGGKNGEFFVKDSGPTTVSSFHHITPILQQLHWLPVKYRIEFKILLYIFKAIHNLSLSYLSDVLHIATSSRSVRSSSST</sequence>
<reference evidence="2" key="2">
    <citation type="submission" date="2019-02" db="EMBL/GenBank/DDBJ databases">
        <title>Opniocepnalus argus Var Kimnra genome.</title>
        <authorList>
            <person name="Zhou C."/>
            <person name="Xiao S."/>
        </authorList>
    </citation>
    <scope>NUCLEOTIDE SEQUENCE [LARGE SCALE GENOMIC DNA]</scope>
</reference>
<dbReference type="AlphaFoldDB" id="A0A6G1PGG5"/>